<proteinExistence type="predicted"/>
<dbReference type="PANTHER" id="PTHR36617">
    <property type="entry name" value="PROTEIN, PUTATIVE-RELATED"/>
    <property type="match status" value="1"/>
</dbReference>
<accession>A0A151QPH9</accession>
<reference evidence="1" key="1">
    <citation type="journal article" date="2012" name="Nat. Biotechnol.">
        <title>Draft genome sequence of pigeonpea (Cajanus cajan), an orphan legume crop of resource-poor farmers.</title>
        <authorList>
            <person name="Varshney R.K."/>
            <person name="Chen W."/>
            <person name="Li Y."/>
            <person name="Bharti A.K."/>
            <person name="Saxena R.K."/>
            <person name="Schlueter J.A."/>
            <person name="Donoghue M.T."/>
            <person name="Azam S."/>
            <person name="Fan G."/>
            <person name="Whaley A.M."/>
            <person name="Farmer A.D."/>
            <person name="Sheridan J."/>
            <person name="Iwata A."/>
            <person name="Tuteja R."/>
            <person name="Penmetsa R.V."/>
            <person name="Wu W."/>
            <person name="Upadhyaya H.D."/>
            <person name="Yang S.P."/>
            <person name="Shah T."/>
            <person name="Saxena K.B."/>
            <person name="Michael T."/>
            <person name="McCombie W.R."/>
            <person name="Yang B."/>
            <person name="Zhang G."/>
            <person name="Yang H."/>
            <person name="Wang J."/>
            <person name="Spillane C."/>
            <person name="Cook D.R."/>
            <person name="May G.D."/>
            <person name="Xu X."/>
            <person name="Jackson S.A."/>
        </authorList>
    </citation>
    <scope>NUCLEOTIDE SEQUENCE [LARGE SCALE GENOMIC DNA]</scope>
</reference>
<protein>
    <submittedName>
        <fullName evidence="1">Uncharacterized protein</fullName>
    </submittedName>
</protein>
<evidence type="ECO:0000313" key="2">
    <source>
        <dbReference type="Proteomes" id="UP000075243"/>
    </source>
</evidence>
<dbReference type="EMBL" id="KQ485389">
    <property type="protein sequence ID" value="KYP32208.1"/>
    <property type="molecule type" value="Genomic_DNA"/>
</dbReference>
<evidence type="ECO:0000313" key="1">
    <source>
        <dbReference type="EMBL" id="KYP32208.1"/>
    </source>
</evidence>
<dbReference type="Gramene" id="C.cajan_43874.t">
    <property type="protein sequence ID" value="C.cajan_43874.t.cds1"/>
    <property type="gene ID" value="C.cajan_43874"/>
</dbReference>
<sequence length="67" mass="7904">MNCCKVIGNGVDAKFWLYKWVGHGILAHRFSRLYQITVNKNAFIAEMFVCEGGVAEWKWSWRRRLLV</sequence>
<name>A0A151QPH9_CAJCA</name>
<keyword evidence="2" id="KW-1185">Reference proteome</keyword>
<dbReference type="Proteomes" id="UP000075243">
    <property type="component" value="Unassembled WGS sequence"/>
</dbReference>
<dbReference type="PANTHER" id="PTHR36617:SF5">
    <property type="entry name" value="OS05G0421675 PROTEIN"/>
    <property type="match status" value="1"/>
</dbReference>
<organism evidence="1 2">
    <name type="scientific">Cajanus cajan</name>
    <name type="common">Pigeon pea</name>
    <name type="synonym">Cajanus indicus</name>
    <dbReference type="NCBI Taxonomy" id="3821"/>
    <lineage>
        <taxon>Eukaryota</taxon>
        <taxon>Viridiplantae</taxon>
        <taxon>Streptophyta</taxon>
        <taxon>Embryophyta</taxon>
        <taxon>Tracheophyta</taxon>
        <taxon>Spermatophyta</taxon>
        <taxon>Magnoliopsida</taxon>
        <taxon>eudicotyledons</taxon>
        <taxon>Gunneridae</taxon>
        <taxon>Pentapetalae</taxon>
        <taxon>rosids</taxon>
        <taxon>fabids</taxon>
        <taxon>Fabales</taxon>
        <taxon>Fabaceae</taxon>
        <taxon>Papilionoideae</taxon>
        <taxon>50 kb inversion clade</taxon>
        <taxon>NPAAA clade</taxon>
        <taxon>indigoferoid/millettioid clade</taxon>
        <taxon>Phaseoleae</taxon>
        <taxon>Cajanus</taxon>
    </lineage>
</organism>
<gene>
    <name evidence="1" type="ORF">KK1_047159</name>
</gene>
<dbReference type="AlphaFoldDB" id="A0A151QPH9"/>